<evidence type="ECO:0000256" key="7">
    <source>
        <dbReference type="ARBA" id="ARBA00047811"/>
    </source>
</evidence>
<keyword evidence="2" id="KW-0723">Serine/threonine-protein kinase</keyword>
<accession>A0A9C6U510</accession>
<evidence type="ECO:0000313" key="12">
    <source>
        <dbReference type="Proteomes" id="UP000504606"/>
    </source>
</evidence>
<dbReference type="Proteomes" id="UP000504606">
    <property type="component" value="Unplaced"/>
</dbReference>
<keyword evidence="3" id="KW-0808">Transferase</keyword>
<evidence type="ECO:0000313" key="13">
    <source>
        <dbReference type="RefSeq" id="XP_052123192.1"/>
    </source>
</evidence>
<feature type="compositionally biased region" description="Basic and acidic residues" evidence="10">
    <location>
        <begin position="460"/>
        <end position="472"/>
    </location>
</feature>
<dbReference type="InterPro" id="IPR011009">
    <property type="entry name" value="Kinase-like_dom_sf"/>
</dbReference>
<dbReference type="InterPro" id="IPR050117">
    <property type="entry name" value="MAPK"/>
</dbReference>
<feature type="region of interest" description="Disordered" evidence="10">
    <location>
        <begin position="509"/>
        <end position="528"/>
    </location>
</feature>
<evidence type="ECO:0000256" key="5">
    <source>
        <dbReference type="ARBA" id="ARBA00022777"/>
    </source>
</evidence>
<evidence type="ECO:0000256" key="1">
    <source>
        <dbReference type="ARBA" id="ARBA00012425"/>
    </source>
</evidence>
<organism evidence="12 13">
    <name type="scientific">Frankliniella occidentalis</name>
    <name type="common">Western flower thrips</name>
    <name type="synonym">Euthrips occidentalis</name>
    <dbReference type="NCBI Taxonomy" id="133901"/>
    <lineage>
        <taxon>Eukaryota</taxon>
        <taxon>Metazoa</taxon>
        <taxon>Ecdysozoa</taxon>
        <taxon>Arthropoda</taxon>
        <taxon>Hexapoda</taxon>
        <taxon>Insecta</taxon>
        <taxon>Pterygota</taxon>
        <taxon>Neoptera</taxon>
        <taxon>Paraneoptera</taxon>
        <taxon>Thysanoptera</taxon>
        <taxon>Terebrantia</taxon>
        <taxon>Thripoidea</taxon>
        <taxon>Thripidae</taxon>
        <taxon>Frankliniella</taxon>
    </lineage>
</organism>
<comment type="catalytic activity">
    <reaction evidence="7">
        <text>L-threonyl-[protein] + ATP = O-phospho-L-threonyl-[protein] + ADP + H(+)</text>
        <dbReference type="Rhea" id="RHEA:46608"/>
        <dbReference type="Rhea" id="RHEA-COMP:11060"/>
        <dbReference type="Rhea" id="RHEA-COMP:11605"/>
        <dbReference type="ChEBI" id="CHEBI:15378"/>
        <dbReference type="ChEBI" id="CHEBI:30013"/>
        <dbReference type="ChEBI" id="CHEBI:30616"/>
        <dbReference type="ChEBI" id="CHEBI:61977"/>
        <dbReference type="ChEBI" id="CHEBI:456216"/>
        <dbReference type="EC" id="2.7.11.22"/>
    </reaction>
</comment>
<keyword evidence="4 9" id="KW-0547">Nucleotide-binding</keyword>
<feature type="compositionally biased region" description="Low complexity" evidence="10">
    <location>
        <begin position="604"/>
        <end position="615"/>
    </location>
</feature>
<feature type="region of interest" description="Disordered" evidence="10">
    <location>
        <begin position="341"/>
        <end position="435"/>
    </location>
</feature>
<dbReference type="PROSITE" id="PS50011">
    <property type="entry name" value="PROTEIN_KINASE_DOM"/>
    <property type="match status" value="1"/>
</dbReference>
<dbReference type="PROSITE" id="PS00108">
    <property type="entry name" value="PROTEIN_KINASE_ST"/>
    <property type="match status" value="1"/>
</dbReference>
<proteinExistence type="predicted"/>
<feature type="compositionally biased region" description="Polar residues" evidence="10">
    <location>
        <begin position="350"/>
        <end position="359"/>
    </location>
</feature>
<reference evidence="13" key="1">
    <citation type="submission" date="2025-08" db="UniProtKB">
        <authorList>
            <consortium name="RefSeq"/>
        </authorList>
    </citation>
    <scope>IDENTIFICATION</scope>
    <source>
        <tissue evidence="13">Whole organism</tissue>
    </source>
</reference>
<dbReference type="GO" id="GO:0004693">
    <property type="term" value="F:cyclin-dependent protein serine/threonine kinase activity"/>
    <property type="evidence" value="ECO:0007669"/>
    <property type="project" value="UniProtKB-EC"/>
</dbReference>
<feature type="region of interest" description="Disordered" evidence="10">
    <location>
        <begin position="460"/>
        <end position="501"/>
    </location>
</feature>
<feature type="compositionally biased region" description="Basic and acidic residues" evidence="10">
    <location>
        <begin position="360"/>
        <end position="372"/>
    </location>
</feature>
<sequence>MERYESLGVVGEGSYGLVLRCRHRESGQLVAVKKFIETEEDLTVRKMALREIRMLKKLRHENLVSLLEVFRRKRRFYLVFELMDHTVLDELEERPGGLGNHTTRQHIFQVLRAVEFCHANNIVHRDVKPENVLVSRLGVVKLCDFGFARLLASPGKTYTDYVATRWYRAPELLVGDNKYGKAVDVWAVGCLFSEMLSGDPLFPGQSDIDQLFQIIKVLGKLSPRHQQLAARNPMLRGLKRGALSGAPGPPPPSSTPVTVPVAVPPPACGPAGDEGARSLATLFPSWPRLALDAVALCLRLDPVHRPPAEQLLRHPYFTHDRFPDRFVPELRAKVQQEYSSNPLLRRLHGSGTSLTSARSTGHDGHHAAEDPGKGALTTTQLRRAPSLQHHPQHQHHHAQQEQEHPAAVPDAAPSRWRRSEQASTPVDVPMEDLAPVPRIRAEPAATAEDALSLLEQHVPELEESEQSHHAETLEPPLRVRSPDQTELSQPQPFQTPSPRRQHNLLSQDAYQPRPDQGPHQQPMHQDAEQQTLEPVANAPWLQLQVSGEPQLLSINNLSFNPSSQMHMNALRSEALKRSPLPGGPMVPTAVPPARLPGRHGGPAAGAAAGVGQTHHGPGHGHGAPSNAPLGPVVGAPRQLLMARRLDRLERASILEPDHGVHAVHGGGRWKPPALTGGRPEDDFCLPNVPGASGSPSKGRRKPNAAPSLAGQHGGNGVGLRATLREDHSLSPGLLQLHPTKIRYWGNTPAKQMK</sequence>
<keyword evidence="5" id="KW-0418">Kinase</keyword>
<dbReference type="InterPro" id="IPR017441">
    <property type="entry name" value="Protein_kinase_ATP_BS"/>
</dbReference>
<feature type="region of interest" description="Disordered" evidence="10">
    <location>
        <begin position="673"/>
        <end position="719"/>
    </location>
</feature>
<dbReference type="Gene3D" id="1.10.510.10">
    <property type="entry name" value="Transferase(Phosphotransferase) domain 1"/>
    <property type="match status" value="1"/>
</dbReference>
<feature type="compositionally biased region" description="Polar residues" evidence="10">
    <location>
        <begin position="518"/>
        <end position="528"/>
    </location>
</feature>
<evidence type="ECO:0000256" key="2">
    <source>
        <dbReference type="ARBA" id="ARBA00022527"/>
    </source>
</evidence>
<dbReference type="FunFam" id="1.10.510.10:FF:000624">
    <property type="entry name" value="Mitogen-activated protein kinase"/>
    <property type="match status" value="1"/>
</dbReference>
<dbReference type="SUPFAM" id="SSF56112">
    <property type="entry name" value="Protein kinase-like (PK-like)"/>
    <property type="match status" value="1"/>
</dbReference>
<dbReference type="InterPro" id="IPR008271">
    <property type="entry name" value="Ser/Thr_kinase_AS"/>
</dbReference>
<keyword evidence="12" id="KW-1185">Reference proteome</keyword>
<dbReference type="GeneID" id="113208968"/>
<gene>
    <name evidence="13" type="primary">LOC113208968</name>
</gene>
<protein>
    <recommendedName>
        <fullName evidence="1">cyclin-dependent kinase</fullName>
        <ecNumber evidence="1">2.7.11.22</ecNumber>
    </recommendedName>
</protein>
<keyword evidence="6 9" id="KW-0067">ATP-binding</keyword>
<dbReference type="Pfam" id="PF00069">
    <property type="entry name" value="Pkinase"/>
    <property type="match status" value="1"/>
</dbReference>
<dbReference type="Gene3D" id="3.30.200.20">
    <property type="entry name" value="Phosphorylase Kinase, domain 1"/>
    <property type="match status" value="1"/>
</dbReference>
<dbReference type="GO" id="GO:0005524">
    <property type="term" value="F:ATP binding"/>
    <property type="evidence" value="ECO:0007669"/>
    <property type="project" value="UniProtKB-UniRule"/>
</dbReference>
<evidence type="ECO:0000256" key="6">
    <source>
        <dbReference type="ARBA" id="ARBA00022840"/>
    </source>
</evidence>
<dbReference type="EC" id="2.7.11.22" evidence="1"/>
<dbReference type="FunFam" id="3.30.200.20:FF:000049">
    <property type="entry name" value="cyclin-dependent kinase-like 1 isoform X1"/>
    <property type="match status" value="1"/>
</dbReference>
<dbReference type="RefSeq" id="XP_052123192.1">
    <property type="nucleotide sequence ID" value="XM_052267232.1"/>
</dbReference>
<comment type="catalytic activity">
    <reaction evidence="8">
        <text>L-seryl-[protein] + ATP = O-phospho-L-seryl-[protein] + ADP + H(+)</text>
        <dbReference type="Rhea" id="RHEA:17989"/>
        <dbReference type="Rhea" id="RHEA-COMP:9863"/>
        <dbReference type="Rhea" id="RHEA-COMP:11604"/>
        <dbReference type="ChEBI" id="CHEBI:15378"/>
        <dbReference type="ChEBI" id="CHEBI:29999"/>
        <dbReference type="ChEBI" id="CHEBI:30616"/>
        <dbReference type="ChEBI" id="CHEBI:83421"/>
        <dbReference type="ChEBI" id="CHEBI:456216"/>
        <dbReference type="EC" id="2.7.11.22"/>
    </reaction>
</comment>
<dbReference type="PANTHER" id="PTHR24055">
    <property type="entry name" value="MITOGEN-ACTIVATED PROTEIN KINASE"/>
    <property type="match status" value="1"/>
</dbReference>
<feature type="domain" description="Protein kinase" evidence="11">
    <location>
        <begin position="4"/>
        <end position="317"/>
    </location>
</feature>
<feature type="compositionally biased region" description="Polar residues" evidence="10">
    <location>
        <begin position="482"/>
        <end position="501"/>
    </location>
</feature>
<evidence type="ECO:0000256" key="8">
    <source>
        <dbReference type="ARBA" id="ARBA00048367"/>
    </source>
</evidence>
<name>A0A9C6U510_FRAOC</name>
<evidence type="ECO:0000256" key="4">
    <source>
        <dbReference type="ARBA" id="ARBA00022741"/>
    </source>
</evidence>
<evidence type="ECO:0000256" key="9">
    <source>
        <dbReference type="PROSITE-ProRule" id="PRU10141"/>
    </source>
</evidence>
<dbReference type="AlphaFoldDB" id="A0A9C6U510"/>
<dbReference type="SMART" id="SM00220">
    <property type="entry name" value="S_TKc"/>
    <property type="match status" value="1"/>
</dbReference>
<evidence type="ECO:0000256" key="3">
    <source>
        <dbReference type="ARBA" id="ARBA00022679"/>
    </source>
</evidence>
<evidence type="ECO:0000259" key="11">
    <source>
        <dbReference type="PROSITE" id="PS50011"/>
    </source>
</evidence>
<evidence type="ECO:0000256" key="10">
    <source>
        <dbReference type="SAM" id="MobiDB-lite"/>
    </source>
</evidence>
<feature type="region of interest" description="Disordered" evidence="10">
    <location>
        <begin position="601"/>
        <end position="623"/>
    </location>
</feature>
<dbReference type="PROSITE" id="PS00107">
    <property type="entry name" value="PROTEIN_KINASE_ATP"/>
    <property type="match status" value="1"/>
</dbReference>
<feature type="binding site" evidence="9">
    <location>
        <position position="34"/>
    </location>
    <ligand>
        <name>ATP</name>
        <dbReference type="ChEBI" id="CHEBI:30616"/>
    </ligand>
</feature>
<dbReference type="InterPro" id="IPR000719">
    <property type="entry name" value="Prot_kinase_dom"/>
</dbReference>